<feature type="transmembrane region" description="Helical" evidence="2">
    <location>
        <begin position="203"/>
        <end position="224"/>
    </location>
</feature>
<sequence>MAENNVVLSIENQTLLDSWKMEGKSVILIAAKEISTGQKAQQAHELSAIAAIADQLRPESFQVVSALRKRGIDVWMLSGDNEKTAKAVAGKVGIEASNVIAGVLPDQKADQIKYLQRRGVEVPSRGLFGYLKQETSRATVAMVGDGINDSPALTVADVGIAIGSGSEVAISSAGFVLVSSNLRSLPVLIDLSRAVFRRIKFNFFWAAVYNMVALPVAAGVLYPINSGGGRIRLDPVWAALAMALSSISVVISSLVLRVRAPVIGFRAPKEQD</sequence>
<dbReference type="PANTHER" id="PTHR43520">
    <property type="entry name" value="ATP7, ISOFORM B"/>
    <property type="match status" value="1"/>
</dbReference>
<protein>
    <recommendedName>
        <fullName evidence="5">HAD ATPase, P-type, family IC</fullName>
    </recommendedName>
</protein>
<dbReference type="RefSeq" id="XP_008713818.1">
    <property type="nucleotide sequence ID" value="XM_008715596.1"/>
</dbReference>
<dbReference type="Proteomes" id="UP000030752">
    <property type="component" value="Unassembled WGS sequence"/>
</dbReference>
<dbReference type="GO" id="GO:0016887">
    <property type="term" value="F:ATP hydrolysis activity"/>
    <property type="evidence" value="ECO:0007669"/>
    <property type="project" value="InterPro"/>
</dbReference>
<dbReference type="STRING" id="1220924.W2S5U2"/>
<dbReference type="GeneID" id="19978266"/>
<dbReference type="OrthoDB" id="432719at2759"/>
<dbReference type="InterPro" id="IPR023214">
    <property type="entry name" value="HAD_sf"/>
</dbReference>
<keyword evidence="1" id="KW-1278">Translocase</keyword>
<dbReference type="PANTHER" id="PTHR43520:SF32">
    <property type="entry name" value="COPPER RESISTANCE P-TYPE ATPASE (EUROFUNG)"/>
    <property type="match status" value="1"/>
</dbReference>
<dbReference type="SUPFAM" id="SSF56784">
    <property type="entry name" value="HAD-like"/>
    <property type="match status" value="1"/>
</dbReference>
<keyword evidence="2" id="KW-0472">Membrane</keyword>
<dbReference type="Gene3D" id="3.40.50.1000">
    <property type="entry name" value="HAD superfamily/HAD-like"/>
    <property type="match status" value="1"/>
</dbReference>
<dbReference type="GO" id="GO:0043682">
    <property type="term" value="F:P-type divalent copper transporter activity"/>
    <property type="evidence" value="ECO:0007669"/>
    <property type="project" value="TreeGrafter"/>
</dbReference>
<keyword evidence="4" id="KW-1185">Reference proteome</keyword>
<evidence type="ECO:0000256" key="2">
    <source>
        <dbReference type="SAM" id="Phobius"/>
    </source>
</evidence>
<evidence type="ECO:0008006" key="5">
    <source>
        <dbReference type="Google" id="ProtNLM"/>
    </source>
</evidence>
<dbReference type="NCBIfam" id="TIGR01494">
    <property type="entry name" value="ATPase_P-type"/>
    <property type="match status" value="1"/>
</dbReference>
<evidence type="ECO:0000256" key="1">
    <source>
        <dbReference type="ARBA" id="ARBA00022967"/>
    </source>
</evidence>
<proteinExistence type="predicted"/>
<accession>W2S5U2</accession>
<dbReference type="EMBL" id="KB822716">
    <property type="protein sequence ID" value="ETN44062.1"/>
    <property type="molecule type" value="Genomic_DNA"/>
</dbReference>
<dbReference type="HOGENOM" id="CLU_001771_10_3_1"/>
<reference evidence="3 4" key="1">
    <citation type="submission" date="2013-03" db="EMBL/GenBank/DDBJ databases">
        <title>The Genome Sequence of Phialophora europaea CBS 101466.</title>
        <authorList>
            <consortium name="The Broad Institute Genomics Platform"/>
            <person name="Cuomo C."/>
            <person name="de Hoog S."/>
            <person name="Gorbushina A."/>
            <person name="Walker B."/>
            <person name="Young S.K."/>
            <person name="Zeng Q."/>
            <person name="Gargeya S."/>
            <person name="Fitzgerald M."/>
            <person name="Haas B."/>
            <person name="Abouelleil A."/>
            <person name="Allen A.W."/>
            <person name="Alvarado L."/>
            <person name="Arachchi H.M."/>
            <person name="Berlin A.M."/>
            <person name="Chapman S.B."/>
            <person name="Gainer-Dewar J."/>
            <person name="Goldberg J."/>
            <person name="Griggs A."/>
            <person name="Gujja S."/>
            <person name="Hansen M."/>
            <person name="Howarth C."/>
            <person name="Imamovic A."/>
            <person name="Ireland A."/>
            <person name="Larimer J."/>
            <person name="McCowan C."/>
            <person name="Murphy C."/>
            <person name="Pearson M."/>
            <person name="Poon T.W."/>
            <person name="Priest M."/>
            <person name="Roberts A."/>
            <person name="Saif S."/>
            <person name="Shea T."/>
            <person name="Sisk P."/>
            <person name="Sykes S."/>
            <person name="Wortman J."/>
            <person name="Nusbaum C."/>
            <person name="Birren B."/>
        </authorList>
    </citation>
    <scope>NUCLEOTIDE SEQUENCE [LARGE SCALE GENOMIC DNA]</scope>
    <source>
        <strain evidence="3 4">CBS 101466</strain>
    </source>
</reference>
<dbReference type="GO" id="GO:0016020">
    <property type="term" value="C:membrane"/>
    <property type="evidence" value="ECO:0007669"/>
    <property type="project" value="InterPro"/>
</dbReference>
<dbReference type="Pfam" id="PF00702">
    <property type="entry name" value="Hydrolase"/>
    <property type="match status" value="1"/>
</dbReference>
<name>W2S5U2_CYPE1</name>
<feature type="transmembrane region" description="Helical" evidence="2">
    <location>
        <begin position="236"/>
        <end position="256"/>
    </location>
</feature>
<dbReference type="AlphaFoldDB" id="W2S5U2"/>
<evidence type="ECO:0000313" key="4">
    <source>
        <dbReference type="Proteomes" id="UP000030752"/>
    </source>
</evidence>
<dbReference type="InParanoid" id="W2S5U2"/>
<dbReference type="eggNOG" id="KOG0207">
    <property type="taxonomic scope" value="Eukaryota"/>
</dbReference>
<dbReference type="GO" id="GO:0005524">
    <property type="term" value="F:ATP binding"/>
    <property type="evidence" value="ECO:0007669"/>
    <property type="project" value="InterPro"/>
</dbReference>
<keyword evidence="2" id="KW-1133">Transmembrane helix</keyword>
<dbReference type="InterPro" id="IPR036412">
    <property type="entry name" value="HAD-like_sf"/>
</dbReference>
<dbReference type="PRINTS" id="PR00119">
    <property type="entry name" value="CATATPASE"/>
</dbReference>
<dbReference type="VEuPathDB" id="FungiDB:HMPREF1541_10927"/>
<gene>
    <name evidence="3" type="ORF">HMPREF1541_10927</name>
</gene>
<keyword evidence="2" id="KW-0812">Transmembrane</keyword>
<evidence type="ECO:0000313" key="3">
    <source>
        <dbReference type="EMBL" id="ETN44062.1"/>
    </source>
</evidence>
<dbReference type="GO" id="GO:0005507">
    <property type="term" value="F:copper ion binding"/>
    <property type="evidence" value="ECO:0007669"/>
    <property type="project" value="TreeGrafter"/>
</dbReference>
<dbReference type="GO" id="GO:0055070">
    <property type="term" value="P:copper ion homeostasis"/>
    <property type="evidence" value="ECO:0007669"/>
    <property type="project" value="TreeGrafter"/>
</dbReference>
<dbReference type="InterPro" id="IPR001757">
    <property type="entry name" value="P_typ_ATPase"/>
</dbReference>
<organism evidence="3 4">
    <name type="scientific">Cyphellophora europaea (strain CBS 101466)</name>
    <name type="common">Phialophora europaea</name>
    <dbReference type="NCBI Taxonomy" id="1220924"/>
    <lineage>
        <taxon>Eukaryota</taxon>
        <taxon>Fungi</taxon>
        <taxon>Dikarya</taxon>
        <taxon>Ascomycota</taxon>
        <taxon>Pezizomycotina</taxon>
        <taxon>Eurotiomycetes</taxon>
        <taxon>Chaetothyriomycetidae</taxon>
        <taxon>Chaetothyriales</taxon>
        <taxon>Cyphellophoraceae</taxon>
        <taxon>Cyphellophora</taxon>
    </lineage>
</organism>